<proteinExistence type="predicted"/>
<evidence type="ECO:0000256" key="12">
    <source>
        <dbReference type="ARBA" id="ARBA00080128"/>
    </source>
</evidence>
<feature type="compositionally biased region" description="Basic and acidic residues" evidence="14">
    <location>
        <begin position="120"/>
        <end position="133"/>
    </location>
</feature>
<dbReference type="FunFam" id="3.30.160.60:FF:001612">
    <property type="entry name" value="MEP-1, isoform A"/>
    <property type="match status" value="1"/>
</dbReference>
<evidence type="ECO:0000256" key="8">
    <source>
        <dbReference type="ARBA" id="ARBA00023242"/>
    </source>
</evidence>
<evidence type="ECO:0000256" key="13">
    <source>
        <dbReference type="PROSITE-ProRule" id="PRU00042"/>
    </source>
</evidence>
<feature type="region of interest" description="Disordered" evidence="14">
    <location>
        <begin position="367"/>
        <end position="453"/>
    </location>
</feature>
<feature type="compositionally biased region" description="Basic and acidic residues" evidence="14">
    <location>
        <begin position="367"/>
        <end position="397"/>
    </location>
</feature>
<dbReference type="GO" id="GO:0005634">
    <property type="term" value="C:nucleus"/>
    <property type="evidence" value="ECO:0007669"/>
    <property type="project" value="UniProtKB-SubCell"/>
</dbReference>
<feature type="compositionally biased region" description="Polar residues" evidence="14">
    <location>
        <begin position="134"/>
        <end position="145"/>
    </location>
</feature>
<dbReference type="InterPro" id="IPR013087">
    <property type="entry name" value="Znf_C2H2_type"/>
</dbReference>
<keyword evidence="5 13" id="KW-0863">Zinc-finger</keyword>
<keyword evidence="2" id="KW-0217">Developmental protein</keyword>
<dbReference type="InterPro" id="IPR050888">
    <property type="entry name" value="ZnF_C2H2-type_TF"/>
</dbReference>
<dbReference type="Proteomes" id="UP000299102">
    <property type="component" value="Unassembled WGS sequence"/>
</dbReference>
<feature type="compositionally biased region" description="Acidic residues" evidence="14">
    <location>
        <begin position="1"/>
        <end position="12"/>
    </location>
</feature>
<accession>A0A4C1V858</accession>
<evidence type="ECO:0000256" key="2">
    <source>
        <dbReference type="ARBA" id="ARBA00022473"/>
    </source>
</evidence>
<dbReference type="SMART" id="SM00355">
    <property type="entry name" value="ZnF_C2H2"/>
    <property type="match status" value="5"/>
</dbReference>
<evidence type="ECO:0000256" key="1">
    <source>
        <dbReference type="ARBA" id="ARBA00004123"/>
    </source>
</evidence>
<comment type="subcellular location">
    <subcellularLocation>
        <location evidence="1">Nucleus</location>
    </subcellularLocation>
</comment>
<feature type="compositionally biased region" description="Acidic residues" evidence="14">
    <location>
        <begin position="197"/>
        <end position="208"/>
    </location>
</feature>
<keyword evidence="4" id="KW-0677">Repeat</keyword>
<feature type="region of interest" description="Disordered" evidence="14">
    <location>
        <begin position="97"/>
        <end position="209"/>
    </location>
</feature>
<feature type="compositionally biased region" description="Polar residues" evidence="14">
    <location>
        <begin position="13"/>
        <end position="33"/>
    </location>
</feature>
<dbReference type="PANTHER" id="PTHR24406">
    <property type="entry name" value="TRANSCRIPTIONAL REPRESSOR CTCFL-RELATED"/>
    <property type="match status" value="1"/>
</dbReference>
<sequence>MEEPTDISEGSDMESSNNADNAELSNVTNFPDENEPKTLNENKCDTIDEQTQDSEINDNECISYPQKIRKRQLKVRALKEVFARDDINMGSQIISDLTPKSNRKRNHALQDPLKLNNSDSEGKEMGANSHKEILNSTDTIIIQSDSESEINDISNKSKDKENQSKDHNNHNLDKNKKKSDRLSLRRSSRAVSKIVYDEDTESEEEPYVEEAIKTPPIERHTKNNPSNIKNAVLYANNVHKHSDLQIQLPKSKEPGLLILDSNHNNPLRNSIVTSQKNNKGPKVSANIYNKMASQGTTITLINGKNTPIPIQPEPRIPQPPILLPSLTDDMFVVEAPSFIVPYVYEKPSIKHFRKFVDDLGKEVEEELKKNAKKEENEKDNIMDNEKNEEMNKDKDNESTGYGIENENVIEKRDESQPTLLPNIKSKRRQRNQGDDDKSWDGDSLSGSDSDGGRKIEVIKTKDITTDDIKKLTQDVNCNKTVAAKCESYFTCSLGQFFMNIARLEPPPAYNECPNCPYEDNRKNKFAKHLLACNRKFKPEINLIPPLDWEPPAKIPKIVQQPKSYLGYQKAANYSQLQMTKTYNQNPYLLQTNSVNKTIQTIVPLQSATLMQNNLMLQNPVTNVAKRMNQPIVNNIQNKTSMLPKLQSAPNPPSISIIPLPRQSVPSLPVQAPAVKPKETYVTCEICDGFIQNLEMLRSHLQWIHQIKVHPKLMQNRPPLNCQKCQFRFFTDQGLERHLLGSHGLVTTSMQEASDAGKDSGRCPICGRVFNWSLLSHVAKDHYVTLKPAHLSYKCTVCTATFSQYKQFENHVYSSHSTIARLTVDKNKSTPALQKQINIINQPSTSMSKGK</sequence>
<organism evidence="16 17">
    <name type="scientific">Eumeta variegata</name>
    <name type="common">Bagworm moth</name>
    <name type="synonym">Eumeta japonica</name>
    <dbReference type="NCBI Taxonomy" id="151549"/>
    <lineage>
        <taxon>Eukaryota</taxon>
        <taxon>Metazoa</taxon>
        <taxon>Ecdysozoa</taxon>
        <taxon>Arthropoda</taxon>
        <taxon>Hexapoda</taxon>
        <taxon>Insecta</taxon>
        <taxon>Pterygota</taxon>
        <taxon>Neoptera</taxon>
        <taxon>Endopterygota</taxon>
        <taxon>Lepidoptera</taxon>
        <taxon>Glossata</taxon>
        <taxon>Ditrysia</taxon>
        <taxon>Tineoidea</taxon>
        <taxon>Psychidae</taxon>
        <taxon>Oiketicinae</taxon>
        <taxon>Eumeta</taxon>
    </lineage>
</organism>
<comment type="caution">
    <text evidence="16">The sequence shown here is derived from an EMBL/GenBank/DDBJ whole genome shotgun (WGS) entry which is preliminary data.</text>
</comment>
<dbReference type="PROSITE" id="PS50157">
    <property type="entry name" value="ZINC_FINGER_C2H2_2"/>
    <property type="match status" value="1"/>
</dbReference>
<keyword evidence="6" id="KW-0221">Differentiation</keyword>
<evidence type="ECO:0000256" key="11">
    <source>
        <dbReference type="ARBA" id="ARBA00071730"/>
    </source>
</evidence>
<dbReference type="GO" id="GO:0008270">
    <property type="term" value="F:zinc ion binding"/>
    <property type="evidence" value="ECO:0007669"/>
    <property type="project" value="UniProtKB-KW"/>
</dbReference>
<dbReference type="AlphaFoldDB" id="A0A4C1V858"/>
<dbReference type="STRING" id="151549.A0A4C1V858"/>
<feature type="domain" description="C2H2-type" evidence="15">
    <location>
        <begin position="792"/>
        <end position="816"/>
    </location>
</feature>
<evidence type="ECO:0000256" key="10">
    <source>
        <dbReference type="ARBA" id="ARBA00061755"/>
    </source>
</evidence>
<feature type="compositionally biased region" description="Basic and acidic residues" evidence="14">
    <location>
        <begin position="431"/>
        <end position="440"/>
    </location>
</feature>
<dbReference type="Gene3D" id="3.30.160.60">
    <property type="entry name" value="Classic Zinc Finger"/>
    <property type="match status" value="2"/>
</dbReference>
<comment type="subunit">
    <text evidence="10">Interacts with hda-1, let-418, lin-1, mog-1, mog-4, mog-5, mog-6, pie-1 and unc-98.</text>
</comment>
<evidence type="ECO:0000256" key="3">
    <source>
        <dbReference type="ARBA" id="ARBA00022723"/>
    </source>
</evidence>
<keyword evidence="3" id="KW-0479">Metal-binding</keyword>
<evidence type="ECO:0000256" key="4">
    <source>
        <dbReference type="ARBA" id="ARBA00022737"/>
    </source>
</evidence>
<evidence type="ECO:0000256" key="5">
    <source>
        <dbReference type="ARBA" id="ARBA00022771"/>
    </source>
</evidence>
<dbReference type="PROSITE" id="PS00028">
    <property type="entry name" value="ZINC_FINGER_C2H2_1"/>
    <property type="match status" value="2"/>
</dbReference>
<evidence type="ECO:0000256" key="7">
    <source>
        <dbReference type="ARBA" id="ARBA00022833"/>
    </source>
</evidence>
<dbReference type="GO" id="GO:0030154">
    <property type="term" value="P:cell differentiation"/>
    <property type="evidence" value="ECO:0007669"/>
    <property type="project" value="UniProtKB-KW"/>
</dbReference>
<dbReference type="EMBL" id="BGZK01000292">
    <property type="protein sequence ID" value="GBP34666.1"/>
    <property type="molecule type" value="Genomic_DNA"/>
</dbReference>
<evidence type="ECO:0000313" key="17">
    <source>
        <dbReference type="Proteomes" id="UP000299102"/>
    </source>
</evidence>
<evidence type="ECO:0000256" key="9">
    <source>
        <dbReference type="ARBA" id="ARBA00060356"/>
    </source>
</evidence>
<evidence type="ECO:0000256" key="14">
    <source>
        <dbReference type="SAM" id="MobiDB-lite"/>
    </source>
</evidence>
<comment type="function">
    <text evidence="9">Has a broad role in development, specifically in the genetic pathway SynMuvB that negatively regulates specification of the vulval cell fate. Required for fem-3 3'-UTR-mediated repression in the regulation of the sperm/oocyte switch. Acts by regulating the translation of fem-3 mRNA, by binding to its 3'-UTR.</text>
</comment>
<feature type="compositionally biased region" description="Basic and acidic residues" evidence="14">
    <location>
        <begin position="34"/>
        <end position="46"/>
    </location>
</feature>
<keyword evidence="7" id="KW-0862">Zinc</keyword>
<protein>
    <recommendedName>
        <fullName evidence="11">MOG interacting and ectopic P-granules protein 1</fullName>
    </recommendedName>
    <alternativeName>
        <fullName evidence="12">Nuclear zinc finger protein</fullName>
    </alternativeName>
</protein>
<dbReference type="OrthoDB" id="6110130at2759"/>
<name>A0A4C1V858_EUMVA</name>
<reference evidence="16 17" key="1">
    <citation type="journal article" date="2019" name="Commun. Biol.">
        <title>The bagworm genome reveals a unique fibroin gene that provides high tensile strength.</title>
        <authorList>
            <person name="Kono N."/>
            <person name="Nakamura H."/>
            <person name="Ohtoshi R."/>
            <person name="Tomita M."/>
            <person name="Numata K."/>
            <person name="Arakawa K."/>
        </authorList>
    </citation>
    <scope>NUCLEOTIDE SEQUENCE [LARGE SCALE GENOMIC DNA]</scope>
</reference>
<feature type="compositionally biased region" description="Basic residues" evidence="14">
    <location>
        <begin position="175"/>
        <end position="188"/>
    </location>
</feature>
<evidence type="ECO:0000259" key="15">
    <source>
        <dbReference type="PROSITE" id="PS50157"/>
    </source>
</evidence>
<evidence type="ECO:0000256" key="6">
    <source>
        <dbReference type="ARBA" id="ARBA00022782"/>
    </source>
</evidence>
<gene>
    <name evidence="16" type="primary">mep-1</name>
    <name evidence="16" type="ORF">EVAR_31535_1</name>
</gene>
<feature type="region of interest" description="Disordered" evidence="14">
    <location>
        <begin position="1"/>
        <end position="57"/>
    </location>
</feature>
<feature type="compositionally biased region" description="Basic and acidic residues" evidence="14">
    <location>
        <begin position="155"/>
        <end position="174"/>
    </location>
</feature>
<keyword evidence="17" id="KW-1185">Reference proteome</keyword>
<evidence type="ECO:0000313" key="16">
    <source>
        <dbReference type="EMBL" id="GBP34666.1"/>
    </source>
</evidence>
<keyword evidence="8" id="KW-0539">Nucleus</keyword>
<feature type="compositionally biased region" description="Acidic residues" evidence="14">
    <location>
        <begin position="47"/>
        <end position="57"/>
    </location>
</feature>